<feature type="transmembrane region" description="Helical" evidence="1">
    <location>
        <begin position="42"/>
        <end position="64"/>
    </location>
</feature>
<comment type="caution">
    <text evidence="2">The sequence shown here is derived from an EMBL/GenBank/DDBJ whole genome shotgun (WGS) entry which is preliminary data.</text>
</comment>
<evidence type="ECO:0000313" key="2">
    <source>
        <dbReference type="EMBL" id="PHJ17567.1"/>
    </source>
</evidence>
<evidence type="ECO:0000313" key="3">
    <source>
        <dbReference type="Proteomes" id="UP000221165"/>
    </source>
</evidence>
<evidence type="ECO:0008006" key="4">
    <source>
        <dbReference type="Google" id="ProtNLM"/>
    </source>
</evidence>
<keyword evidence="3" id="KW-1185">Reference proteome</keyword>
<dbReference type="EMBL" id="MIGC01004876">
    <property type="protein sequence ID" value="PHJ17567.1"/>
    <property type="molecule type" value="Genomic_DNA"/>
</dbReference>
<sequence length="66" mass="7379">MSASPVVSGVPDLFLYSFSNFSLIYGSHSFPVKFTNHHRNILFLQLSHAVAAYGVLGLYGRLVWFT</sequence>
<accession>A0A2C6KJ37</accession>
<feature type="transmembrane region" description="Helical" evidence="1">
    <location>
        <begin position="13"/>
        <end position="30"/>
    </location>
</feature>
<gene>
    <name evidence="2" type="ORF">CSUI_008616</name>
</gene>
<dbReference type="GeneID" id="94431954"/>
<protein>
    <recommendedName>
        <fullName evidence="4">Transmembrane protein</fullName>
    </recommendedName>
</protein>
<dbReference type="AlphaFoldDB" id="A0A2C6KJ37"/>
<proteinExistence type="predicted"/>
<keyword evidence="1" id="KW-0472">Membrane</keyword>
<name>A0A2C6KJ37_9APIC</name>
<evidence type="ECO:0000256" key="1">
    <source>
        <dbReference type="SAM" id="Phobius"/>
    </source>
</evidence>
<dbReference type="Proteomes" id="UP000221165">
    <property type="component" value="Unassembled WGS sequence"/>
</dbReference>
<organism evidence="2 3">
    <name type="scientific">Cystoisospora suis</name>
    <dbReference type="NCBI Taxonomy" id="483139"/>
    <lineage>
        <taxon>Eukaryota</taxon>
        <taxon>Sar</taxon>
        <taxon>Alveolata</taxon>
        <taxon>Apicomplexa</taxon>
        <taxon>Conoidasida</taxon>
        <taxon>Coccidia</taxon>
        <taxon>Eucoccidiorida</taxon>
        <taxon>Eimeriorina</taxon>
        <taxon>Sarcocystidae</taxon>
        <taxon>Cystoisospora</taxon>
    </lineage>
</organism>
<keyword evidence="1" id="KW-1133">Transmembrane helix</keyword>
<dbReference type="RefSeq" id="XP_067919285.1">
    <property type="nucleotide sequence ID" value="XM_068068743.1"/>
</dbReference>
<dbReference type="VEuPathDB" id="ToxoDB:CSUI_008616"/>
<reference evidence="2 3" key="1">
    <citation type="journal article" date="2017" name="Int. J. Parasitol.">
        <title>The genome of the protozoan parasite Cystoisospora suis and a reverse vaccinology approach to identify vaccine candidates.</title>
        <authorList>
            <person name="Palmieri N."/>
            <person name="Shrestha A."/>
            <person name="Ruttkowski B."/>
            <person name="Beck T."/>
            <person name="Vogl C."/>
            <person name="Tomley F."/>
            <person name="Blake D.P."/>
            <person name="Joachim A."/>
        </authorList>
    </citation>
    <scope>NUCLEOTIDE SEQUENCE [LARGE SCALE GENOMIC DNA]</scope>
    <source>
        <strain evidence="2 3">Wien I</strain>
    </source>
</reference>
<keyword evidence="1" id="KW-0812">Transmembrane</keyword>